<dbReference type="InterPro" id="IPR018082">
    <property type="entry name" value="AmbAllergen"/>
</dbReference>
<evidence type="ECO:0000313" key="2">
    <source>
        <dbReference type="EMBL" id="KAF9599041.1"/>
    </source>
</evidence>
<reference evidence="2 3" key="1">
    <citation type="submission" date="2020-10" db="EMBL/GenBank/DDBJ databases">
        <title>The Coptis chinensis genome and diversification of protoberbering-type alkaloids.</title>
        <authorList>
            <person name="Wang B."/>
            <person name="Shu S."/>
            <person name="Song C."/>
            <person name="Liu Y."/>
        </authorList>
    </citation>
    <scope>NUCLEOTIDE SEQUENCE [LARGE SCALE GENOMIC DNA]</scope>
    <source>
        <strain evidence="2">HL-2020</strain>
        <tissue evidence="2">Leaf</tissue>
    </source>
</reference>
<dbReference type="InterPro" id="IPR011050">
    <property type="entry name" value="Pectin_lyase_fold/virulence"/>
</dbReference>
<sequence>MSELSDSTMTYPNSKVRSMHTTWCIDRPSAIHVFVYKNHWICCIYRRAFADYAIGFGNAAIGGKFGDIYEVSNPANDPINPKPGTLRYGDIQKQPLWIILARDMVIKLQN</sequence>
<dbReference type="PANTHER" id="PTHR31683">
    <property type="entry name" value="PECTATE LYASE 18-RELATED"/>
    <property type="match status" value="1"/>
</dbReference>
<name>A0A835HFZ8_9MAGN</name>
<keyword evidence="1" id="KW-0732">Signal</keyword>
<keyword evidence="3" id="KW-1185">Reference proteome</keyword>
<dbReference type="GO" id="GO:0030570">
    <property type="term" value="F:pectate lyase activity"/>
    <property type="evidence" value="ECO:0007669"/>
    <property type="project" value="InterPro"/>
</dbReference>
<dbReference type="PRINTS" id="PR00807">
    <property type="entry name" value="AMBALLERGEN"/>
</dbReference>
<proteinExistence type="predicted"/>
<organism evidence="2 3">
    <name type="scientific">Coptis chinensis</name>
    <dbReference type="NCBI Taxonomy" id="261450"/>
    <lineage>
        <taxon>Eukaryota</taxon>
        <taxon>Viridiplantae</taxon>
        <taxon>Streptophyta</taxon>
        <taxon>Embryophyta</taxon>
        <taxon>Tracheophyta</taxon>
        <taxon>Spermatophyta</taxon>
        <taxon>Magnoliopsida</taxon>
        <taxon>Ranunculales</taxon>
        <taxon>Ranunculaceae</taxon>
        <taxon>Coptidoideae</taxon>
        <taxon>Coptis</taxon>
    </lineage>
</organism>
<dbReference type="AlphaFoldDB" id="A0A835HFZ8"/>
<dbReference type="SUPFAM" id="SSF51126">
    <property type="entry name" value="Pectin lyase-like"/>
    <property type="match status" value="1"/>
</dbReference>
<dbReference type="InterPro" id="IPR012334">
    <property type="entry name" value="Pectin_lyas_fold"/>
</dbReference>
<protein>
    <submittedName>
        <fullName evidence="2">Uncharacterized protein</fullName>
    </submittedName>
</protein>
<evidence type="ECO:0000256" key="1">
    <source>
        <dbReference type="ARBA" id="ARBA00022729"/>
    </source>
</evidence>
<dbReference type="PANTHER" id="PTHR31683:SF80">
    <property type="entry name" value="PECTATE LYASE 16-RELATED"/>
    <property type="match status" value="1"/>
</dbReference>
<dbReference type="OrthoDB" id="1637350at2759"/>
<dbReference type="Proteomes" id="UP000631114">
    <property type="component" value="Unassembled WGS sequence"/>
</dbReference>
<gene>
    <name evidence="2" type="ORF">IFM89_033386</name>
</gene>
<comment type="caution">
    <text evidence="2">The sequence shown here is derived from an EMBL/GenBank/DDBJ whole genome shotgun (WGS) entry which is preliminary data.</text>
</comment>
<accession>A0A835HFZ8</accession>
<dbReference type="EMBL" id="JADFTS010000007">
    <property type="protein sequence ID" value="KAF9599041.1"/>
    <property type="molecule type" value="Genomic_DNA"/>
</dbReference>
<dbReference type="Gene3D" id="2.160.20.10">
    <property type="entry name" value="Single-stranded right-handed beta-helix, Pectin lyase-like"/>
    <property type="match status" value="1"/>
</dbReference>
<dbReference type="InterPro" id="IPR045032">
    <property type="entry name" value="PEL"/>
</dbReference>
<evidence type="ECO:0000313" key="3">
    <source>
        <dbReference type="Proteomes" id="UP000631114"/>
    </source>
</evidence>